<feature type="domain" description="HTH araC/xylS-type" evidence="4">
    <location>
        <begin position="217"/>
        <end position="315"/>
    </location>
</feature>
<dbReference type="PRINTS" id="PR00032">
    <property type="entry name" value="HTHARAC"/>
</dbReference>
<dbReference type="InterPro" id="IPR009057">
    <property type="entry name" value="Homeodomain-like_sf"/>
</dbReference>
<accession>A0A7X8XV85</accession>
<dbReference type="InterPro" id="IPR020449">
    <property type="entry name" value="Tscrpt_reg_AraC-type_HTH"/>
</dbReference>
<dbReference type="PROSITE" id="PS01124">
    <property type="entry name" value="HTH_ARAC_FAMILY_2"/>
    <property type="match status" value="1"/>
</dbReference>
<dbReference type="PANTHER" id="PTHR47893">
    <property type="entry name" value="REGULATORY PROTEIN PCHR"/>
    <property type="match status" value="1"/>
</dbReference>
<evidence type="ECO:0000256" key="2">
    <source>
        <dbReference type="ARBA" id="ARBA00023125"/>
    </source>
</evidence>
<dbReference type="Pfam" id="PF12833">
    <property type="entry name" value="HTH_18"/>
    <property type="match status" value="1"/>
</dbReference>
<dbReference type="Gene3D" id="1.10.10.60">
    <property type="entry name" value="Homeodomain-like"/>
    <property type="match status" value="2"/>
</dbReference>
<keyword evidence="3" id="KW-0804">Transcription</keyword>
<dbReference type="GO" id="GO:0003700">
    <property type="term" value="F:DNA-binding transcription factor activity"/>
    <property type="evidence" value="ECO:0007669"/>
    <property type="project" value="InterPro"/>
</dbReference>
<comment type="caution">
    <text evidence="5">The sequence shown here is derived from an EMBL/GenBank/DDBJ whole genome shotgun (WGS) entry which is preliminary data.</text>
</comment>
<sequence>MKQIILESARGENYLQYIADKFNGTTLGDHAVSFDNDTLKGRTGLIQGENYRAVLTAYITKQDLDISFSPDETYQYIAIFFPQWVNYHGGEKQQIHFNAPNGLVILRNTENFTSLVRKGVEKKIVYIYFNESFLPNLISDRLEGIKDFVYHLGNYHLATWKKSFFFDLREQLHEDFIEEYVQVKLKELFILFHNLIYSYNETNKEELFSDYEIETIYSIKDVIDKNLKEKPIVKQLSRDFGINTGKMSKVFKSLFGETIYQYYKKQRIQEVKEQVTYTNKTLTEIAFDYGFTDVQHFSKNFKQAFGITPTDIRKS</sequence>
<dbReference type="Proteomes" id="UP000585050">
    <property type="component" value="Unassembled WGS sequence"/>
</dbReference>
<dbReference type="InterPro" id="IPR053142">
    <property type="entry name" value="PchR_regulatory_protein"/>
</dbReference>
<evidence type="ECO:0000256" key="3">
    <source>
        <dbReference type="ARBA" id="ARBA00023163"/>
    </source>
</evidence>
<dbReference type="SMART" id="SM00342">
    <property type="entry name" value="HTH_ARAC"/>
    <property type="match status" value="1"/>
</dbReference>
<dbReference type="EMBL" id="JABAIL010000002">
    <property type="protein sequence ID" value="NLR90979.1"/>
    <property type="molecule type" value="Genomic_DNA"/>
</dbReference>
<dbReference type="PANTHER" id="PTHR47893:SF1">
    <property type="entry name" value="REGULATORY PROTEIN PCHR"/>
    <property type="match status" value="1"/>
</dbReference>
<dbReference type="SUPFAM" id="SSF46689">
    <property type="entry name" value="Homeodomain-like"/>
    <property type="match status" value="1"/>
</dbReference>
<dbReference type="PROSITE" id="PS00041">
    <property type="entry name" value="HTH_ARAC_FAMILY_1"/>
    <property type="match status" value="1"/>
</dbReference>
<evidence type="ECO:0000313" key="5">
    <source>
        <dbReference type="EMBL" id="NLR90979.1"/>
    </source>
</evidence>
<gene>
    <name evidence="5" type="ORF">HGP29_07160</name>
</gene>
<evidence type="ECO:0000313" key="6">
    <source>
        <dbReference type="Proteomes" id="UP000585050"/>
    </source>
</evidence>
<dbReference type="RefSeq" id="WP_168881685.1">
    <property type="nucleotide sequence ID" value="NZ_JABAIL010000002.1"/>
</dbReference>
<dbReference type="GO" id="GO:0043565">
    <property type="term" value="F:sequence-specific DNA binding"/>
    <property type="evidence" value="ECO:0007669"/>
    <property type="project" value="InterPro"/>
</dbReference>
<dbReference type="InterPro" id="IPR018060">
    <property type="entry name" value="HTH_AraC"/>
</dbReference>
<proteinExistence type="predicted"/>
<keyword evidence="1" id="KW-0805">Transcription regulation</keyword>
<dbReference type="InterPro" id="IPR018062">
    <property type="entry name" value="HTH_AraC-typ_CS"/>
</dbReference>
<name>A0A7X8XV85_9BACT</name>
<protein>
    <submittedName>
        <fullName evidence="5">Helix-turn-helix transcriptional regulator</fullName>
    </submittedName>
</protein>
<keyword evidence="2" id="KW-0238">DNA-binding</keyword>
<dbReference type="AlphaFoldDB" id="A0A7X8XV85"/>
<keyword evidence="6" id="KW-1185">Reference proteome</keyword>
<reference evidence="5 6" key="1">
    <citation type="submission" date="2020-04" db="EMBL/GenBank/DDBJ databases">
        <title>Flammeovirga sp. SR4, a novel species isolated from seawater.</title>
        <authorList>
            <person name="Wang X."/>
        </authorList>
    </citation>
    <scope>NUCLEOTIDE SEQUENCE [LARGE SCALE GENOMIC DNA]</scope>
    <source>
        <strain evidence="5 6">SR4</strain>
    </source>
</reference>
<organism evidence="5 6">
    <name type="scientific">Flammeovirga agarivorans</name>
    <dbReference type="NCBI Taxonomy" id="2726742"/>
    <lineage>
        <taxon>Bacteria</taxon>
        <taxon>Pseudomonadati</taxon>
        <taxon>Bacteroidota</taxon>
        <taxon>Cytophagia</taxon>
        <taxon>Cytophagales</taxon>
        <taxon>Flammeovirgaceae</taxon>
        <taxon>Flammeovirga</taxon>
    </lineage>
</organism>
<evidence type="ECO:0000256" key="1">
    <source>
        <dbReference type="ARBA" id="ARBA00023015"/>
    </source>
</evidence>
<evidence type="ECO:0000259" key="4">
    <source>
        <dbReference type="PROSITE" id="PS01124"/>
    </source>
</evidence>